<organism evidence="2 3">
    <name type="scientific">Hominiventricola aquisgranensis</name>
    <dbReference type="NCBI Taxonomy" id="3133164"/>
    <lineage>
        <taxon>Bacteria</taxon>
        <taxon>Bacillati</taxon>
        <taxon>Bacillota</taxon>
        <taxon>Clostridia</taxon>
        <taxon>Lachnospirales</taxon>
        <taxon>Lachnospiraceae</taxon>
        <taxon>Hominiventricola</taxon>
    </lineage>
</organism>
<protein>
    <submittedName>
        <fullName evidence="2">Uncharacterized protein</fullName>
    </submittedName>
</protein>
<gene>
    <name evidence="2" type="ORF">WMO62_00140</name>
</gene>
<feature type="region of interest" description="Disordered" evidence="1">
    <location>
        <begin position="27"/>
        <end position="51"/>
    </location>
</feature>
<evidence type="ECO:0000313" key="3">
    <source>
        <dbReference type="Proteomes" id="UP001470288"/>
    </source>
</evidence>
<dbReference type="Proteomes" id="UP001470288">
    <property type="component" value="Unassembled WGS sequence"/>
</dbReference>
<dbReference type="RefSeq" id="WP_349143390.1">
    <property type="nucleotide sequence ID" value="NZ_JBBMFC010000001.1"/>
</dbReference>
<proteinExistence type="predicted"/>
<reference evidence="2 3" key="1">
    <citation type="submission" date="2024-03" db="EMBL/GenBank/DDBJ databases">
        <title>Human intestinal bacterial collection.</title>
        <authorList>
            <person name="Pauvert C."/>
            <person name="Hitch T.C.A."/>
            <person name="Clavel T."/>
        </authorList>
    </citation>
    <scope>NUCLEOTIDE SEQUENCE [LARGE SCALE GENOMIC DNA]</scope>
    <source>
        <strain evidence="2 3">CLA-AA-H78B</strain>
    </source>
</reference>
<dbReference type="EMBL" id="JBBMFC010000001">
    <property type="protein sequence ID" value="MEQ2577248.1"/>
    <property type="molecule type" value="Genomic_DNA"/>
</dbReference>
<evidence type="ECO:0000256" key="1">
    <source>
        <dbReference type="SAM" id="MobiDB-lite"/>
    </source>
</evidence>
<keyword evidence="3" id="KW-1185">Reference proteome</keyword>
<evidence type="ECO:0000313" key="2">
    <source>
        <dbReference type="EMBL" id="MEQ2577248.1"/>
    </source>
</evidence>
<sequence>MDSWDRFAHTGDIRDYLAYRVKNCKSEKAGEKDEQSDLHRDRHGIVCRTGR</sequence>
<feature type="compositionally biased region" description="Basic and acidic residues" evidence="1">
    <location>
        <begin position="27"/>
        <end position="44"/>
    </location>
</feature>
<comment type="caution">
    <text evidence="2">The sequence shown here is derived from an EMBL/GenBank/DDBJ whole genome shotgun (WGS) entry which is preliminary data.</text>
</comment>
<name>A0ABV1HWD9_9FIRM</name>
<accession>A0ABV1HWD9</accession>